<evidence type="ECO:0000256" key="1">
    <source>
        <dbReference type="SAM" id="Phobius"/>
    </source>
</evidence>
<keyword evidence="1" id="KW-0472">Membrane</keyword>
<feature type="transmembrane region" description="Helical" evidence="1">
    <location>
        <begin position="20"/>
        <end position="37"/>
    </location>
</feature>
<proteinExistence type="predicted"/>
<sequence>MVQDTLEWYAGEIFEGKFNFSYGGFLILSALLFYFLGSTPTAKALNGCGKFQ</sequence>
<dbReference type="Proteomes" id="UP000184069">
    <property type="component" value="Unassembled WGS sequence"/>
</dbReference>
<dbReference type="AlphaFoldDB" id="A0A1M6ZGR7"/>
<organism evidence="2 3">
    <name type="scientific">Chryseobacterium contaminans</name>
    <dbReference type="NCBI Taxonomy" id="1423959"/>
    <lineage>
        <taxon>Bacteria</taxon>
        <taxon>Pseudomonadati</taxon>
        <taxon>Bacteroidota</taxon>
        <taxon>Flavobacteriia</taxon>
        <taxon>Flavobacteriales</taxon>
        <taxon>Weeksellaceae</taxon>
        <taxon>Chryseobacterium group</taxon>
        <taxon>Chryseobacterium</taxon>
    </lineage>
</organism>
<gene>
    <name evidence="2" type="ORF">SAMN05444407_103226</name>
</gene>
<evidence type="ECO:0000313" key="3">
    <source>
        <dbReference type="Proteomes" id="UP000184069"/>
    </source>
</evidence>
<name>A0A1M6ZGR7_9FLAO</name>
<dbReference type="EMBL" id="FRBM01000003">
    <property type="protein sequence ID" value="SHL29564.1"/>
    <property type="molecule type" value="Genomic_DNA"/>
</dbReference>
<reference evidence="2 3" key="1">
    <citation type="submission" date="2016-11" db="EMBL/GenBank/DDBJ databases">
        <authorList>
            <person name="Jaros S."/>
            <person name="Januszkiewicz K."/>
            <person name="Wedrychowicz H."/>
        </authorList>
    </citation>
    <scope>NUCLEOTIDE SEQUENCE [LARGE SCALE GENOMIC DNA]</scope>
    <source>
        <strain evidence="2 3">DSM 27621</strain>
    </source>
</reference>
<accession>A0A1M6ZGR7</accession>
<keyword evidence="1" id="KW-0812">Transmembrane</keyword>
<keyword evidence="1" id="KW-1133">Transmembrane helix</keyword>
<evidence type="ECO:0000313" key="2">
    <source>
        <dbReference type="EMBL" id="SHL29564.1"/>
    </source>
</evidence>
<protein>
    <submittedName>
        <fullName evidence="2">Uncharacterized protein</fullName>
    </submittedName>
</protein>